<feature type="transmembrane region" description="Helical" evidence="6">
    <location>
        <begin position="14"/>
        <end position="38"/>
    </location>
</feature>
<evidence type="ECO:0000256" key="1">
    <source>
        <dbReference type="ARBA" id="ARBA00004651"/>
    </source>
</evidence>
<dbReference type="InterPro" id="IPR050448">
    <property type="entry name" value="OpgB/LTA_synthase_biosynth"/>
</dbReference>
<name>A0A7R6PMR6_9BACT</name>
<evidence type="ECO:0000256" key="6">
    <source>
        <dbReference type="SAM" id="Phobius"/>
    </source>
</evidence>
<organism evidence="8 9">
    <name type="scientific">Thermotomaculum hydrothermale</name>
    <dbReference type="NCBI Taxonomy" id="981385"/>
    <lineage>
        <taxon>Bacteria</taxon>
        <taxon>Pseudomonadati</taxon>
        <taxon>Acidobacteriota</taxon>
        <taxon>Holophagae</taxon>
        <taxon>Thermotomaculales</taxon>
        <taxon>Thermotomaculaceae</taxon>
        <taxon>Thermotomaculum</taxon>
    </lineage>
</organism>
<dbReference type="Pfam" id="PF00884">
    <property type="entry name" value="Sulfatase"/>
    <property type="match status" value="1"/>
</dbReference>
<dbReference type="PANTHER" id="PTHR47371:SF3">
    <property type="entry name" value="PHOSPHOGLYCEROL TRANSFERASE I"/>
    <property type="match status" value="1"/>
</dbReference>
<keyword evidence="5 6" id="KW-0472">Membrane</keyword>
<sequence length="653" mass="76171">MDNLKQSLQKTKNYILLSVFLFTVFLISYGEFYLYTIWKCPSCISDKAIPILSLQTISLMKFFLIENSLIASFLIVSSLVEKRKLKILLKTIRFILLLIIPVQFVAMYFTGEYIKLQPILQIRYIGFVINLKSLLIFFSTLLIIFLTGYLIDFLAKRYCKNNYMKIIGSLFALNIILIYFTMNNTASIKFKKYYSVNFYPPVREFIKLGYLAFQTKDIYLVKDLTKKEKKLAEDYGFFIHYGKTYPLIKNFVYSSPFPYPKTRDVKRPNIIIFFVESLSAGTLNPYNPTYKDLTPNINNFAKNSMVVKDYYNHTYPTIPGLQGQMASFYPPFNWYDWDITSDDIKLNKLLSIANVLDEKGYYTVYLTHSSGFDTFLKPHILALGFDKTYFEEDSIYDKYRPKNGFPEYCGADDQTVFKVVKNLSNKLAQNQPFLLAVSTIETHSGYNPKKNAKKYPLNPQNRILTQFHNLDYSFGIFWDWFKKSKLKDNTIVILTADHAHNPTIPFNATFGDYVSHSTFDRVCFIIYDPIHKLPEKFDAKTTSIDLAPSLIHLLGFENFKNPWLGLSFFGDRQIFNKSLGLHNTFSLMKLENGEMTVFDETETLEKKQLLDIIHFTQGIYIQNRLWNNNIKINLENDKSKILKLKLEKATSLQ</sequence>
<gene>
    <name evidence="8" type="ORF">TTHT_0340</name>
</gene>
<keyword evidence="3 6" id="KW-0812">Transmembrane</keyword>
<accession>A0A7R6PMR6</accession>
<keyword evidence="9" id="KW-1185">Reference proteome</keyword>
<evidence type="ECO:0000256" key="5">
    <source>
        <dbReference type="ARBA" id="ARBA00023136"/>
    </source>
</evidence>
<dbReference type="Gene3D" id="3.40.720.10">
    <property type="entry name" value="Alkaline Phosphatase, subunit A"/>
    <property type="match status" value="1"/>
</dbReference>
<feature type="transmembrane region" description="Helical" evidence="6">
    <location>
        <begin position="163"/>
        <end position="182"/>
    </location>
</feature>
<keyword evidence="4 6" id="KW-1133">Transmembrane helix</keyword>
<dbReference type="RefSeq" id="WP_201328288.1">
    <property type="nucleotide sequence ID" value="NZ_AP017470.1"/>
</dbReference>
<dbReference type="PANTHER" id="PTHR47371">
    <property type="entry name" value="LIPOTEICHOIC ACID SYNTHASE"/>
    <property type="match status" value="1"/>
</dbReference>
<proteinExistence type="predicted"/>
<evidence type="ECO:0000256" key="4">
    <source>
        <dbReference type="ARBA" id="ARBA00022989"/>
    </source>
</evidence>
<dbReference type="Proteomes" id="UP000595564">
    <property type="component" value="Chromosome"/>
</dbReference>
<comment type="subcellular location">
    <subcellularLocation>
        <location evidence="1">Cell membrane</location>
        <topology evidence="1">Multi-pass membrane protein</topology>
    </subcellularLocation>
</comment>
<evidence type="ECO:0000313" key="8">
    <source>
        <dbReference type="EMBL" id="BBB31956.1"/>
    </source>
</evidence>
<dbReference type="AlphaFoldDB" id="A0A7R6PMR6"/>
<dbReference type="InterPro" id="IPR017850">
    <property type="entry name" value="Alkaline_phosphatase_core_sf"/>
</dbReference>
<evidence type="ECO:0000256" key="3">
    <source>
        <dbReference type="ARBA" id="ARBA00022692"/>
    </source>
</evidence>
<evidence type="ECO:0000256" key="2">
    <source>
        <dbReference type="ARBA" id="ARBA00022475"/>
    </source>
</evidence>
<dbReference type="CDD" id="cd16015">
    <property type="entry name" value="LTA_synthase"/>
    <property type="match status" value="1"/>
</dbReference>
<dbReference type="GO" id="GO:0005886">
    <property type="term" value="C:plasma membrane"/>
    <property type="evidence" value="ECO:0007669"/>
    <property type="project" value="UniProtKB-SubCell"/>
</dbReference>
<evidence type="ECO:0000313" key="9">
    <source>
        <dbReference type="Proteomes" id="UP000595564"/>
    </source>
</evidence>
<evidence type="ECO:0000259" key="7">
    <source>
        <dbReference type="Pfam" id="PF00884"/>
    </source>
</evidence>
<dbReference type="InterPro" id="IPR000917">
    <property type="entry name" value="Sulfatase_N"/>
</dbReference>
<keyword evidence="2" id="KW-1003">Cell membrane</keyword>
<feature type="transmembrane region" description="Helical" evidence="6">
    <location>
        <begin position="122"/>
        <end position="151"/>
    </location>
</feature>
<feature type="domain" description="Sulfatase N-terminal" evidence="7">
    <location>
        <begin position="268"/>
        <end position="555"/>
    </location>
</feature>
<feature type="transmembrane region" description="Helical" evidence="6">
    <location>
        <begin position="58"/>
        <end position="80"/>
    </location>
</feature>
<feature type="transmembrane region" description="Helical" evidence="6">
    <location>
        <begin position="92"/>
        <end position="110"/>
    </location>
</feature>
<protein>
    <recommendedName>
        <fullName evidence="7">Sulfatase N-terminal domain-containing protein</fullName>
    </recommendedName>
</protein>
<reference evidence="8 9" key="1">
    <citation type="journal article" date="2012" name="Extremophiles">
        <title>Thermotomaculum hydrothermale gen. nov., sp. nov., a novel heterotrophic thermophile within the phylum Acidobacteria from a deep-sea hydrothermal vent chimney in the Southern Okinawa Trough.</title>
        <authorList>
            <person name="Izumi H."/>
            <person name="Nunoura T."/>
            <person name="Miyazaki M."/>
            <person name="Mino S."/>
            <person name="Toki T."/>
            <person name="Takai K."/>
            <person name="Sako Y."/>
            <person name="Sawabe T."/>
            <person name="Nakagawa S."/>
        </authorList>
    </citation>
    <scope>NUCLEOTIDE SEQUENCE [LARGE SCALE GENOMIC DNA]</scope>
    <source>
        <strain evidence="8 9">AC55</strain>
    </source>
</reference>
<dbReference type="KEGG" id="thyd:TTHT_0340"/>
<dbReference type="SUPFAM" id="SSF53649">
    <property type="entry name" value="Alkaline phosphatase-like"/>
    <property type="match status" value="1"/>
</dbReference>
<dbReference type="EMBL" id="AP017470">
    <property type="protein sequence ID" value="BBB31956.1"/>
    <property type="molecule type" value="Genomic_DNA"/>
</dbReference>